<proteinExistence type="predicted"/>
<dbReference type="InterPro" id="IPR015202">
    <property type="entry name" value="GO-like_E_set"/>
</dbReference>
<dbReference type="InterPro" id="IPR006652">
    <property type="entry name" value="Kelch_1"/>
</dbReference>
<protein>
    <recommendedName>
        <fullName evidence="4">F5/8 type C domain-containing protein</fullName>
    </recommendedName>
</protein>
<dbReference type="SUPFAM" id="SSF50965">
    <property type="entry name" value="Galactose oxidase, central domain"/>
    <property type="match status" value="1"/>
</dbReference>
<evidence type="ECO:0000256" key="1">
    <source>
        <dbReference type="ARBA" id="ARBA00022441"/>
    </source>
</evidence>
<evidence type="ECO:0000313" key="6">
    <source>
        <dbReference type="Proteomes" id="UP000663845"/>
    </source>
</evidence>
<dbReference type="InterPro" id="IPR009880">
    <property type="entry name" value="Glyoxal_oxidase_N"/>
</dbReference>
<dbReference type="EMBL" id="CAJNOG010000334">
    <property type="protein sequence ID" value="CAF1180921.1"/>
    <property type="molecule type" value="Genomic_DNA"/>
</dbReference>
<dbReference type="SUPFAM" id="SSF49785">
    <property type="entry name" value="Galactose-binding domain-like"/>
    <property type="match status" value="2"/>
</dbReference>
<dbReference type="PANTHER" id="PTHR32208:SF68">
    <property type="entry name" value="GALACTOSE OXIDASE"/>
    <property type="match status" value="1"/>
</dbReference>
<dbReference type="PROSITE" id="PS50022">
    <property type="entry name" value="FA58C_3"/>
    <property type="match status" value="2"/>
</dbReference>
<dbReference type="SUPFAM" id="SSF81296">
    <property type="entry name" value="E set domains"/>
    <property type="match status" value="1"/>
</dbReference>
<dbReference type="InterPro" id="IPR011043">
    <property type="entry name" value="Gal_Oxase/kelch_b-propeller"/>
</dbReference>
<evidence type="ECO:0000259" key="4">
    <source>
        <dbReference type="PROSITE" id="PS50022"/>
    </source>
</evidence>
<name>A0A814V0H8_9BILA</name>
<dbReference type="InterPro" id="IPR000421">
    <property type="entry name" value="FA58C"/>
</dbReference>
<dbReference type="Gene3D" id="2.60.40.10">
    <property type="entry name" value="Immunoglobulins"/>
    <property type="match status" value="1"/>
</dbReference>
<evidence type="ECO:0000313" key="5">
    <source>
        <dbReference type="EMBL" id="CAF1180921.1"/>
    </source>
</evidence>
<sequence>MVRICRVLALSFVLLIEFHADIRTAAVTAATPLPANPVSAPANAVSLSHTGWTVVADSAQPGNEAKYALDGDTGTFWLTEWNPTKAPMPHNITIDMKVNYIVHGICYLPRQDGIGNGSFGGHAIYLSTDGKTWGSPVAKGTWLDDENLKCTSFSGTIARYVLCVILFEAGNRGPWASAAEIQVLTVPSLGYSLPRTTWVVKADSAETIGMAGQAQNACDGDQTTLWHTQYTNTLSPLPHTFTIDQKTPVSVDGLMYLPRQDGNANGRIGNFTVEYSTDGANWKTLVTGQWADDATLKSITFTDTTARYFCLVSKTEAGNRGPWTSAAEIYLLSSKTFTAPSNTLGKWGPTIDFPTVPVAAACLNNGQVMIWSAYSPYDYVGSPSNQTITAIYDQTTGQVSEATITHTNHDMFCSGTSLDFQGRLFVTGGNSGQMTSMYGPIQSTWSAMGQTILPRGYQAQATLSDGRIFVIGGSWTYPGGTLRNGEIYDPSTNTWTLLPGCLVAPMLTNDTQDYDETDIYRSDNHAWLFSWKNGYVFQAGPSKAMNWYSTKGSGSQSSAGSRASDTNSMCGNAVMYDATNGKILTVGGSPDYQDSYATKNAHIITITTGGALPTVTTINSMSYARAFANAVVLPDGKVFITGGQAYAVPFSDDTSVFCPELWDPTTGKFTTLNANNIPRNYHSVALLLPDGTVFSGGSGLCGDPCNNNHMNAEIFCPPYLFYSNGTRAVQPIITAISKIIVSLSGNPTFTVTMNRATSTFSLIRFGSTTHTVNTDQRRIPLTLTSTNGLTYTLTCPTDPGITLPGYWMLFALDTSGVPSVAKTMQITL</sequence>
<keyword evidence="2 3" id="KW-0732">Signal</keyword>
<evidence type="ECO:0000256" key="2">
    <source>
        <dbReference type="ARBA" id="ARBA00022729"/>
    </source>
</evidence>
<dbReference type="Pfam" id="PF09118">
    <property type="entry name" value="GO-like_E_set"/>
    <property type="match status" value="1"/>
</dbReference>
<dbReference type="Gene3D" id="2.60.120.260">
    <property type="entry name" value="Galactose-binding domain-like"/>
    <property type="match status" value="2"/>
</dbReference>
<dbReference type="Gene3D" id="2.130.10.80">
    <property type="entry name" value="Galactose oxidase/kelch, beta-propeller"/>
    <property type="match status" value="1"/>
</dbReference>
<evidence type="ECO:0000256" key="3">
    <source>
        <dbReference type="SAM" id="SignalP"/>
    </source>
</evidence>
<dbReference type="Pfam" id="PF00754">
    <property type="entry name" value="F5_F8_type_C"/>
    <property type="match status" value="2"/>
</dbReference>
<dbReference type="SMART" id="SM00612">
    <property type="entry name" value="Kelch"/>
    <property type="match status" value="3"/>
</dbReference>
<accession>A0A814V0H8</accession>
<gene>
    <name evidence="5" type="ORF">JYZ213_LOCUS25775</name>
</gene>
<comment type="caution">
    <text evidence="5">The sequence shown here is derived from an EMBL/GenBank/DDBJ whole genome shotgun (WGS) entry which is preliminary data.</text>
</comment>
<dbReference type="Proteomes" id="UP000663845">
    <property type="component" value="Unassembled WGS sequence"/>
</dbReference>
<feature type="domain" description="F5/8 type C" evidence="4">
    <location>
        <begin position="26"/>
        <end position="133"/>
    </location>
</feature>
<dbReference type="InterPro" id="IPR013783">
    <property type="entry name" value="Ig-like_fold"/>
</dbReference>
<dbReference type="Pfam" id="PF07250">
    <property type="entry name" value="Glyoxal_oxid_N"/>
    <property type="match status" value="1"/>
</dbReference>
<feature type="signal peptide" evidence="3">
    <location>
        <begin position="1"/>
        <end position="20"/>
    </location>
</feature>
<dbReference type="InterPro" id="IPR014756">
    <property type="entry name" value="Ig_E-set"/>
</dbReference>
<dbReference type="CDD" id="cd02851">
    <property type="entry name" value="E_set_GO_C"/>
    <property type="match status" value="1"/>
</dbReference>
<keyword evidence="1" id="KW-0880">Kelch repeat</keyword>
<feature type="domain" description="F5/8 type C" evidence="4">
    <location>
        <begin position="184"/>
        <end position="334"/>
    </location>
</feature>
<reference evidence="5" key="1">
    <citation type="submission" date="2021-02" db="EMBL/GenBank/DDBJ databases">
        <authorList>
            <person name="Nowell W R."/>
        </authorList>
    </citation>
    <scope>NUCLEOTIDE SEQUENCE</scope>
</reference>
<dbReference type="InterPro" id="IPR008979">
    <property type="entry name" value="Galactose-bd-like_sf"/>
</dbReference>
<dbReference type="AlphaFoldDB" id="A0A814V0H8"/>
<feature type="chain" id="PRO_5032314249" description="F5/8 type C domain-containing protein" evidence="3">
    <location>
        <begin position="21"/>
        <end position="828"/>
    </location>
</feature>
<organism evidence="5 6">
    <name type="scientific">Adineta steineri</name>
    <dbReference type="NCBI Taxonomy" id="433720"/>
    <lineage>
        <taxon>Eukaryota</taxon>
        <taxon>Metazoa</taxon>
        <taxon>Spiralia</taxon>
        <taxon>Gnathifera</taxon>
        <taxon>Rotifera</taxon>
        <taxon>Eurotatoria</taxon>
        <taxon>Bdelloidea</taxon>
        <taxon>Adinetida</taxon>
        <taxon>Adinetidae</taxon>
        <taxon>Adineta</taxon>
    </lineage>
</organism>
<dbReference type="InterPro" id="IPR037293">
    <property type="entry name" value="Gal_Oxidase_central_sf"/>
</dbReference>
<dbReference type="PANTHER" id="PTHR32208">
    <property type="entry name" value="SECRETED PROTEIN-RELATED"/>
    <property type="match status" value="1"/>
</dbReference>